<accession>A0ABT9J564</accession>
<dbReference type="RefSeq" id="WP_305994017.1">
    <property type="nucleotide sequence ID" value="NZ_JAVAMP010000018.1"/>
</dbReference>
<dbReference type="Proteomes" id="UP001231941">
    <property type="component" value="Unassembled WGS sequence"/>
</dbReference>
<organism evidence="1 2">
    <name type="scientific">Chengkuizengella axinellae</name>
    <dbReference type="NCBI Taxonomy" id="3064388"/>
    <lineage>
        <taxon>Bacteria</taxon>
        <taxon>Bacillati</taxon>
        <taxon>Bacillota</taxon>
        <taxon>Bacilli</taxon>
        <taxon>Bacillales</taxon>
        <taxon>Paenibacillaceae</taxon>
        <taxon>Chengkuizengella</taxon>
    </lineage>
</organism>
<name>A0ABT9J564_9BACL</name>
<reference evidence="1 2" key="1">
    <citation type="submission" date="2023-08" db="EMBL/GenBank/DDBJ databases">
        <authorList>
            <person name="Park J.-S."/>
        </authorList>
    </citation>
    <scope>NUCLEOTIDE SEQUENCE [LARGE SCALE GENOMIC DNA]</scope>
    <source>
        <strain evidence="1 2">2205SS18-9</strain>
    </source>
</reference>
<keyword evidence="2" id="KW-1185">Reference proteome</keyword>
<gene>
    <name evidence="1" type="ORF">Q5Y73_21680</name>
</gene>
<sequence length="48" mass="5687">MQKGFKDFRRNVVINNLVQKYGGNPLPLNGENRWKLWVEFSKPFGILH</sequence>
<evidence type="ECO:0000313" key="2">
    <source>
        <dbReference type="Proteomes" id="UP001231941"/>
    </source>
</evidence>
<protein>
    <submittedName>
        <fullName evidence="1">Uncharacterized protein</fullName>
    </submittedName>
</protein>
<comment type="caution">
    <text evidence="1">The sequence shown here is derived from an EMBL/GenBank/DDBJ whole genome shotgun (WGS) entry which is preliminary data.</text>
</comment>
<dbReference type="EMBL" id="JAVAMP010000018">
    <property type="protein sequence ID" value="MDP5276708.1"/>
    <property type="molecule type" value="Genomic_DNA"/>
</dbReference>
<proteinExistence type="predicted"/>
<evidence type="ECO:0000313" key="1">
    <source>
        <dbReference type="EMBL" id="MDP5276708.1"/>
    </source>
</evidence>